<proteinExistence type="predicted"/>
<dbReference type="Proteomes" id="UP000492821">
    <property type="component" value="Unassembled WGS sequence"/>
</dbReference>
<evidence type="ECO:0000313" key="5">
    <source>
        <dbReference type="WBParaSite" id="Pan_g11906.t1"/>
    </source>
</evidence>
<reference evidence="4" key="1">
    <citation type="journal article" date="2013" name="Genetics">
        <title>The draft genome and transcriptome of Panagrellus redivivus are shaped by the harsh demands of a free-living lifestyle.</title>
        <authorList>
            <person name="Srinivasan J."/>
            <person name="Dillman A.R."/>
            <person name="Macchietto M.G."/>
            <person name="Heikkinen L."/>
            <person name="Lakso M."/>
            <person name="Fracchia K.M."/>
            <person name="Antoshechkin I."/>
            <person name="Mortazavi A."/>
            <person name="Wong G."/>
            <person name="Sternberg P.W."/>
        </authorList>
    </citation>
    <scope>NUCLEOTIDE SEQUENCE [LARGE SCALE GENOMIC DNA]</scope>
    <source>
        <strain evidence="4">MT8872</strain>
    </source>
</reference>
<dbReference type="PROSITE" id="PS50002">
    <property type="entry name" value="SH3"/>
    <property type="match status" value="1"/>
</dbReference>
<dbReference type="SUPFAM" id="SSF50044">
    <property type="entry name" value="SH3-domain"/>
    <property type="match status" value="1"/>
</dbReference>
<keyword evidence="4" id="KW-1185">Reference proteome</keyword>
<organism evidence="4 5">
    <name type="scientific">Panagrellus redivivus</name>
    <name type="common">Microworm</name>
    <dbReference type="NCBI Taxonomy" id="6233"/>
    <lineage>
        <taxon>Eukaryota</taxon>
        <taxon>Metazoa</taxon>
        <taxon>Ecdysozoa</taxon>
        <taxon>Nematoda</taxon>
        <taxon>Chromadorea</taxon>
        <taxon>Rhabditida</taxon>
        <taxon>Tylenchina</taxon>
        <taxon>Panagrolaimomorpha</taxon>
        <taxon>Panagrolaimoidea</taxon>
        <taxon>Panagrolaimidae</taxon>
        <taxon>Panagrellus</taxon>
    </lineage>
</organism>
<evidence type="ECO:0000259" key="3">
    <source>
        <dbReference type="PROSITE" id="PS50002"/>
    </source>
</evidence>
<name>A0A7E4URI5_PANRE</name>
<dbReference type="InterPro" id="IPR036028">
    <property type="entry name" value="SH3-like_dom_sf"/>
</dbReference>
<dbReference type="WBParaSite" id="Pan_g11906.t1">
    <property type="protein sequence ID" value="Pan_g11906.t1"/>
    <property type="gene ID" value="Pan_g11906"/>
</dbReference>
<keyword evidence="1 2" id="KW-0728">SH3 domain</keyword>
<reference evidence="5" key="2">
    <citation type="submission" date="2020-10" db="UniProtKB">
        <authorList>
            <consortium name="WormBaseParasite"/>
        </authorList>
    </citation>
    <scope>IDENTIFICATION</scope>
</reference>
<sequence>MSDDVYVVAKYDYAALDEVELSFKKGDRFKVIDDTKQWWKFSKIAKKNFFIIETSTKKAPNKAPIICLCQTPLPNNHTAPYRRGLL</sequence>
<dbReference type="Pfam" id="PF00018">
    <property type="entry name" value="SH3_1"/>
    <property type="match status" value="1"/>
</dbReference>
<dbReference type="AlphaFoldDB" id="A0A7E4URI5"/>
<dbReference type="Gene3D" id="2.30.30.40">
    <property type="entry name" value="SH3 Domains"/>
    <property type="match status" value="1"/>
</dbReference>
<dbReference type="InterPro" id="IPR001452">
    <property type="entry name" value="SH3_domain"/>
</dbReference>
<accession>A0A7E4URI5</accession>
<evidence type="ECO:0000256" key="2">
    <source>
        <dbReference type="PROSITE-ProRule" id="PRU00192"/>
    </source>
</evidence>
<feature type="domain" description="SH3" evidence="3">
    <location>
        <begin position="2"/>
        <end position="61"/>
    </location>
</feature>
<evidence type="ECO:0000256" key="1">
    <source>
        <dbReference type="ARBA" id="ARBA00022443"/>
    </source>
</evidence>
<protein>
    <submittedName>
        <fullName evidence="5">SH3 domain-containing protein</fullName>
    </submittedName>
</protein>
<evidence type="ECO:0000313" key="4">
    <source>
        <dbReference type="Proteomes" id="UP000492821"/>
    </source>
</evidence>